<gene>
    <name evidence="2" type="ORF">NE686_21120</name>
</gene>
<protein>
    <submittedName>
        <fullName evidence="2">DUF302 domain-containing protein</fullName>
    </submittedName>
</protein>
<proteinExistence type="predicted"/>
<dbReference type="CDD" id="cd14797">
    <property type="entry name" value="DUF302"/>
    <property type="match status" value="1"/>
</dbReference>
<reference evidence="2 3" key="1">
    <citation type="submission" date="2022-06" db="EMBL/GenBank/DDBJ databases">
        <title>Isolation of gut microbiota from human fecal samples.</title>
        <authorList>
            <person name="Pamer E.G."/>
            <person name="Barat B."/>
            <person name="Waligurski E."/>
            <person name="Medina S."/>
            <person name="Paddock L."/>
            <person name="Mostad J."/>
        </authorList>
    </citation>
    <scope>NUCLEOTIDE SEQUENCE [LARGE SCALE GENOMIC DNA]</scope>
    <source>
        <strain evidence="2 3">DFI.7.95</strain>
    </source>
</reference>
<organism evidence="2 3">
    <name type="scientific">Tissierella carlieri</name>
    <dbReference type="NCBI Taxonomy" id="689904"/>
    <lineage>
        <taxon>Bacteria</taxon>
        <taxon>Bacillati</taxon>
        <taxon>Bacillota</taxon>
        <taxon>Tissierellia</taxon>
        <taxon>Tissierellales</taxon>
        <taxon>Tissierellaceae</taxon>
        <taxon>Tissierella</taxon>
    </lineage>
</organism>
<name>A0ABT1SGI7_9FIRM</name>
<evidence type="ECO:0000259" key="1">
    <source>
        <dbReference type="Pfam" id="PF03625"/>
    </source>
</evidence>
<dbReference type="EMBL" id="JANGAC010000025">
    <property type="protein sequence ID" value="MCQ4925611.1"/>
    <property type="molecule type" value="Genomic_DNA"/>
</dbReference>
<dbReference type="InterPro" id="IPR016796">
    <property type="entry name" value="UCP021774"/>
</dbReference>
<accession>A0ABT1SGI7</accession>
<dbReference type="InterPro" id="IPR005180">
    <property type="entry name" value="DUF302"/>
</dbReference>
<sequence length="128" mass="14741">MELRYEKVTNKSFDEAIRSITESLKEKKFGVLWQLNFKDKMNEHGIDFPNNFMILEVCNPHKANEVLTKHIEMGYFLPCKMVVYEKDGTVRIGTARPEILMGMAGYDDLGDVAREVEKILIEAINNAI</sequence>
<comment type="caution">
    <text evidence="2">The sequence shown here is derived from an EMBL/GenBank/DDBJ whole genome shotgun (WGS) entry which is preliminary data.</text>
</comment>
<dbReference type="Proteomes" id="UP001524478">
    <property type="component" value="Unassembled WGS sequence"/>
</dbReference>
<dbReference type="PIRSF" id="PIRSF021774">
    <property type="entry name" value="UCP021774"/>
    <property type="match status" value="1"/>
</dbReference>
<evidence type="ECO:0000313" key="2">
    <source>
        <dbReference type="EMBL" id="MCQ4925611.1"/>
    </source>
</evidence>
<dbReference type="SUPFAM" id="SSF103247">
    <property type="entry name" value="TT1751-like"/>
    <property type="match status" value="1"/>
</dbReference>
<dbReference type="Gene3D" id="3.30.310.70">
    <property type="entry name" value="TT1751-like domain"/>
    <property type="match status" value="1"/>
</dbReference>
<dbReference type="PANTHER" id="PTHR38342:SF1">
    <property type="entry name" value="SLR5037 PROTEIN"/>
    <property type="match status" value="1"/>
</dbReference>
<keyword evidence="3" id="KW-1185">Reference proteome</keyword>
<dbReference type="PANTHER" id="PTHR38342">
    <property type="entry name" value="SLR5037 PROTEIN"/>
    <property type="match status" value="1"/>
</dbReference>
<feature type="domain" description="DUF302" evidence="1">
    <location>
        <begin position="36"/>
        <end position="97"/>
    </location>
</feature>
<evidence type="ECO:0000313" key="3">
    <source>
        <dbReference type="Proteomes" id="UP001524478"/>
    </source>
</evidence>
<dbReference type="Pfam" id="PF03625">
    <property type="entry name" value="DUF302"/>
    <property type="match status" value="1"/>
</dbReference>
<dbReference type="RefSeq" id="WP_256313028.1">
    <property type="nucleotide sequence ID" value="NZ_CP172320.1"/>
</dbReference>
<dbReference type="InterPro" id="IPR035923">
    <property type="entry name" value="TT1751-like_sf"/>
</dbReference>